<accession>A0ABN7VFX8</accession>
<dbReference type="EMBL" id="CAJVQB010014467">
    <property type="protein sequence ID" value="CAG8768593.1"/>
    <property type="molecule type" value="Genomic_DNA"/>
</dbReference>
<gene>
    <name evidence="1" type="ORF">GMARGA_LOCUS18269</name>
</gene>
<evidence type="ECO:0000313" key="2">
    <source>
        <dbReference type="Proteomes" id="UP000789901"/>
    </source>
</evidence>
<comment type="caution">
    <text evidence="1">The sequence shown here is derived from an EMBL/GenBank/DDBJ whole genome shotgun (WGS) entry which is preliminary data.</text>
</comment>
<organism evidence="1 2">
    <name type="scientific">Gigaspora margarita</name>
    <dbReference type="NCBI Taxonomy" id="4874"/>
    <lineage>
        <taxon>Eukaryota</taxon>
        <taxon>Fungi</taxon>
        <taxon>Fungi incertae sedis</taxon>
        <taxon>Mucoromycota</taxon>
        <taxon>Glomeromycotina</taxon>
        <taxon>Glomeromycetes</taxon>
        <taxon>Diversisporales</taxon>
        <taxon>Gigasporaceae</taxon>
        <taxon>Gigaspora</taxon>
    </lineage>
</organism>
<keyword evidence="2" id="KW-1185">Reference proteome</keyword>
<name>A0ABN7VFX8_GIGMA</name>
<sequence length="75" mass="8649">MEINKSNERNAVVSTINEDEVYQIANRKGYLHIETLVNHMSRKALKVVIKDLETETIPQCGSVMRVKEQFLWSTA</sequence>
<dbReference type="Proteomes" id="UP000789901">
    <property type="component" value="Unassembled WGS sequence"/>
</dbReference>
<reference evidence="1 2" key="1">
    <citation type="submission" date="2021-06" db="EMBL/GenBank/DDBJ databases">
        <authorList>
            <person name="Kallberg Y."/>
            <person name="Tangrot J."/>
            <person name="Rosling A."/>
        </authorList>
    </citation>
    <scope>NUCLEOTIDE SEQUENCE [LARGE SCALE GENOMIC DNA]</scope>
    <source>
        <strain evidence="1 2">120-4 pot B 10/14</strain>
    </source>
</reference>
<protein>
    <submittedName>
        <fullName evidence="1">34863_t:CDS:1</fullName>
    </submittedName>
</protein>
<proteinExistence type="predicted"/>
<evidence type="ECO:0000313" key="1">
    <source>
        <dbReference type="EMBL" id="CAG8768593.1"/>
    </source>
</evidence>